<proteinExistence type="predicted"/>
<name>A0ACC0FAI3_9ERIC</name>
<dbReference type="Proteomes" id="UP001060215">
    <property type="component" value="Chromosome 15"/>
</dbReference>
<organism evidence="1 2">
    <name type="scientific">Camellia lanceoleosa</name>
    <dbReference type="NCBI Taxonomy" id="1840588"/>
    <lineage>
        <taxon>Eukaryota</taxon>
        <taxon>Viridiplantae</taxon>
        <taxon>Streptophyta</taxon>
        <taxon>Embryophyta</taxon>
        <taxon>Tracheophyta</taxon>
        <taxon>Spermatophyta</taxon>
        <taxon>Magnoliopsida</taxon>
        <taxon>eudicotyledons</taxon>
        <taxon>Gunneridae</taxon>
        <taxon>Pentapetalae</taxon>
        <taxon>asterids</taxon>
        <taxon>Ericales</taxon>
        <taxon>Theaceae</taxon>
        <taxon>Camellia</taxon>
    </lineage>
</organism>
<gene>
    <name evidence="1" type="ORF">LOK49_LG14G01704</name>
</gene>
<comment type="caution">
    <text evidence="1">The sequence shown here is derived from an EMBL/GenBank/DDBJ whole genome shotgun (WGS) entry which is preliminary data.</text>
</comment>
<evidence type="ECO:0000313" key="1">
    <source>
        <dbReference type="EMBL" id="KAI7985357.1"/>
    </source>
</evidence>
<protein>
    <submittedName>
        <fullName evidence="1">Glycerol kinase</fullName>
    </submittedName>
</protein>
<keyword evidence="2" id="KW-1185">Reference proteome</keyword>
<dbReference type="EMBL" id="CM045772">
    <property type="protein sequence ID" value="KAI7985357.1"/>
    <property type="molecule type" value="Genomic_DNA"/>
</dbReference>
<evidence type="ECO:0000313" key="2">
    <source>
        <dbReference type="Proteomes" id="UP001060215"/>
    </source>
</evidence>
<sequence>MQVDSTGGVYFLLAFDGLFTPWWRDDARGVCIGITRFMNRFHIARAVRESMCFQVKNLLDSMHKDAGEKGEVKNEKGEFLLRGDGGATVKQPFDANSVHLFPHIFCYKLNFIAV</sequence>
<keyword evidence="1" id="KW-0418">Kinase</keyword>
<keyword evidence="1" id="KW-0808">Transferase</keyword>
<reference evidence="1 2" key="1">
    <citation type="journal article" date="2022" name="Plant J.">
        <title>Chromosome-level genome of Camellia lanceoleosa provides a valuable resource for understanding genome evolution and self-incompatibility.</title>
        <authorList>
            <person name="Gong W."/>
            <person name="Xiao S."/>
            <person name="Wang L."/>
            <person name="Liao Z."/>
            <person name="Chang Y."/>
            <person name="Mo W."/>
            <person name="Hu G."/>
            <person name="Li W."/>
            <person name="Zhao G."/>
            <person name="Zhu H."/>
            <person name="Hu X."/>
            <person name="Ji K."/>
            <person name="Xiang X."/>
            <person name="Song Q."/>
            <person name="Yuan D."/>
            <person name="Jin S."/>
            <person name="Zhang L."/>
        </authorList>
    </citation>
    <scope>NUCLEOTIDE SEQUENCE [LARGE SCALE GENOMIC DNA]</scope>
    <source>
        <strain evidence="1">SQ_2022a</strain>
    </source>
</reference>
<accession>A0ACC0FAI3</accession>